<evidence type="ECO:0000313" key="2">
    <source>
        <dbReference type="EMBL" id="MUH37464.1"/>
    </source>
</evidence>
<gene>
    <name evidence="2" type="ORF">D9O36_16560</name>
</gene>
<feature type="domain" description="UspA" evidence="1">
    <location>
        <begin position="3"/>
        <end position="148"/>
    </location>
</feature>
<dbReference type="SUPFAM" id="SSF52402">
    <property type="entry name" value="Adenine nucleotide alpha hydrolases-like"/>
    <property type="match status" value="1"/>
</dbReference>
<keyword evidence="3" id="KW-1185">Reference proteome</keyword>
<dbReference type="CDD" id="cd00293">
    <property type="entry name" value="USP-like"/>
    <property type="match status" value="1"/>
</dbReference>
<dbReference type="AlphaFoldDB" id="A0A7X2ZW62"/>
<name>A0A7X2ZW62_9FLAO</name>
<sequence>MGKKLLLPTDFSKNSLNAIEYAMKLYEDEDCDFYILNTYAKDTHGLDSLTLLDPDEAFNKLSEKRSKQGLGDILTRLTFENNNPKHAFHVLSRSTLLLDAINDLVESLQINMIVMGAKGITNKRKGNYGKTTLSVIENIRKCPVLIVPKNAIFNYPKEIVLATNFEADFNFFDIKHLAEIAKLSKSSIQVLSLESDDALNAKQKENKTMLIKYFKNIDYSFNIVHNAKMDIALNCFVKIRQSNMVSYINKKRTFWERLGFGKHTLGQLGYFENIPVLALNDR</sequence>
<dbReference type="OrthoDB" id="9788959at2"/>
<dbReference type="RefSeq" id="WP_155600745.1">
    <property type="nucleotide sequence ID" value="NZ_RCNR01000041.1"/>
</dbReference>
<dbReference type="Gene3D" id="3.40.50.12370">
    <property type="match status" value="1"/>
</dbReference>
<evidence type="ECO:0000259" key="1">
    <source>
        <dbReference type="Pfam" id="PF00582"/>
    </source>
</evidence>
<reference evidence="2 3" key="1">
    <citation type="journal article" date="2019" name="Mar. Drugs">
        <title>Comparative Genomics and CAZyme Genome Repertoires of Marine Zobellia amurskyensis KMM 3526(T) and Zobellia laminariae KMM 3676(T).</title>
        <authorList>
            <person name="Chernysheva N."/>
            <person name="Bystritskaya E."/>
            <person name="Stenkova A."/>
            <person name="Golovkin I."/>
            <person name="Nedashkovskaya O."/>
            <person name="Isaeva M."/>
        </authorList>
    </citation>
    <scope>NUCLEOTIDE SEQUENCE [LARGE SCALE GENOMIC DNA]</scope>
    <source>
        <strain evidence="2 3">KMM 3526</strain>
    </source>
</reference>
<dbReference type="EMBL" id="RCNR01000041">
    <property type="protein sequence ID" value="MUH37464.1"/>
    <property type="molecule type" value="Genomic_DNA"/>
</dbReference>
<accession>A0A7X2ZW62</accession>
<protein>
    <submittedName>
        <fullName evidence="2">Universal stress protein</fullName>
    </submittedName>
</protein>
<comment type="caution">
    <text evidence="2">The sequence shown here is derived from an EMBL/GenBank/DDBJ whole genome shotgun (WGS) entry which is preliminary data.</text>
</comment>
<evidence type="ECO:0000313" key="3">
    <source>
        <dbReference type="Proteomes" id="UP000540519"/>
    </source>
</evidence>
<proteinExistence type="predicted"/>
<dbReference type="Pfam" id="PF00582">
    <property type="entry name" value="Usp"/>
    <property type="match status" value="1"/>
</dbReference>
<dbReference type="Proteomes" id="UP000540519">
    <property type="component" value="Unassembled WGS sequence"/>
</dbReference>
<organism evidence="2 3">
    <name type="scientific">Zobellia amurskyensis</name>
    <dbReference type="NCBI Taxonomy" id="248905"/>
    <lineage>
        <taxon>Bacteria</taxon>
        <taxon>Pseudomonadati</taxon>
        <taxon>Bacteroidota</taxon>
        <taxon>Flavobacteriia</taxon>
        <taxon>Flavobacteriales</taxon>
        <taxon>Flavobacteriaceae</taxon>
        <taxon>Zobellia</taxon>
    </lineage>
</organism>
<dbReference type="InterPro" id="IPR006016">
    <property type="entry name" value="UspA"/>
</dbReference>